<dbReference type="GO" id="GO:0003677">
    <property type="term" value="F:DNA binding"/>
    <property type="evidence" value="ECO:0007669"/>
    <property type="project" value="UniProtKB-KW"/>
</dbReference>
<reference evidence="2 3" key="1">
    <citation type="submission" date="2016-11" db="EMBL/GenBank/DDBJ databases">
        <authorList>
            <person name="Jaros S."/>
            <person name="Januszkiewicz K."/>
            <person name="Wedrychowicz H."/>
        </authorList>
    </citation>
    <scope>NUCLEOTIDE SEQUENCE [LARGE SCALE GENOMIC DNA]</scope>
    <source>
        <strain evidence="2 3">DSM 15970</strain>
    </source>
</reference>
<organism evidence="2 3">
    <name type="scientific">Parasporobacterium paucivorans DSM 15970</name>
    <dbReference type="NCBI Taxonomy" id="1122934"/>
    <lineage>
        <taxon>Bacteria</taxon>
        <taxon>Bacillati</taxon>
        <taxon>Bacillota</taxon>
        <taxon>Clostridia</taxon>
        <taxon>Lachnospirales</taxon>
        <taxon>Lachnospiraceae</taxon>
        <taxon>Parasporobacterium</taxon>
    </lineage>
</organism>
<dbReference type="SUPFAM" id="SSF47413">
    <property type="entry name" value="lambda repressor-like DNA-binding domains"/>
    <property type="match status" value="1"/>
</dbReference>
<keyword evidence="2" id="KW-0238">DNA-binding</keyword>
<evidence type="ECO:0000313" key="2">
    <source>
        <dbReference type="EMBL" id="SHI92556.1"/>
    </source>
</evidence>
<dbReference type="InterPro" id="IPR010982">
    <property type="entry name" value="Lambda_DNA-bd_dom_sf"/>
</dbReference>
<sequence length="65" mass="7109">MRIDSNKLNILAAKSCLSMIEISKLSGVDTVTISRILKGSQEPRIQTIGKLARALNVQVEDLIKS</sequence>
<evidence type="ECO:0000259" key="1">
    <source>
        <dbReference type="PROSITE" id="PS50943"/>
    </source>
</evidence>
<dbReference type="CDD" id="cd00093">
    <property type="entry name" value="HTH_XRE"/>
    <property type="match status" value="1"/>
</dbReference>
<dbReference type="STRING" id="1122934.SAMN02745691_01047"/>
<dbReference type="EMBL" id="FQYT01000009">
    <property type="protein sequence ID" value="SHI92556.1"/>
    <property type="molecule type" value="Genomic_DNA"/>
</dbReference>
<dbReference type="SMART" id="SM00530">
    <property type="entry name" value="HTH_XRE"/>
    <property type="match status" value="1"/>
</dbReference>
<keyword evidence="3" id="KW-1185">Reference proteome</keyword>
<feature type="domain" description="HTH cro/C1-type" evidence="1">
    <location>
        <begin position="17"/>
        <end position="62"/>
    </location>
</feature>
<protein>
    <submittedName>
        <fullName evidence="2">DNA-binding transcriptional regulator, XRE-family HTH domain</fullName>
    </submittedName>
</protein>
<dbReference type="Pfam" id="PF01381">
    <property type="entry name" value="HTH_3"/>
    <property type="match status" value="1"/>
</dbReference>
<proteinExistence type="predicted"/>
<dbReference type="AlphaFoldDB" id="A0A1M6F4H0"/>
<dbReference type="Gene3D" id="1.10.260.40">
    <property type="entry name" value="lambda repressor-like DNA-binding domains"/>
    <property type="match status" value="1"/>
</dbReference>
<name>A0A1M6F4H0_9FIRM</name>
<dbReference type="PROSITE" id="PS50943">
    <property type="entry name" value="HTH_CROC1"/>
    <property type="match status" value="1"/>
</dbReference>
<dbReference type="InterPro" id="IPR001387">
    <property type="entry name" value="Cro/C1-type_HTH"/>
</dbReference>
<evidence type="ECO:0000313" key="3">
    <source>
        <dbReference type="Proteomes" id="UP000184342"/>
    </source>
</evidence>
<dbReference type="Proteomes" id="UP000184342">
    <property type="component" value="Unassembled WGS sequence"/>
</dbReference>
<accession>A0A1M6F4H0</accession>
<gene>
    <name evidence="2" type="ORF">SAMN02745691_01047</name>
</gene>
<dbReference type="RefSeq" id="WP_073993308.1">
    <property type="nucleotide sequence ID" value="NZ_FQYT01000009.1"/>
</dbReference>
<dbReference type="OrthoDB" id="1862033at2"/>